<dbReference type="InterPro" id="IPR011990">
    <property type="entry name" value="TPR-like_helical_dom_sf"/>
</dbReference>
<evidence type="ECO:0000313" key="4">
    <source>
        <dbReference type="EMBL" id="OQX90355.1"/>
    </source>
</evidence>
<accession>A0A1W9S0Y7</accession>
<feature type="repeat" description="TPR" evidence="3">
    <location>
        <begin position="130"/>
        <end position="163"/>
    </location>
</feature>
<comment type="caution">
    <text evidence="4">The sequence shown here is derived from an EMBL/GenBank/DDBJ whole genome shotgun (WGS) entry which is preliminary data.</text>
</comment>
<dbReference type="Proteomes" id="UP000192611">
    <property type="component" value="Unassembled WGS sequence"/>
</dbReference>
<evidence type="ECO:0000256" key="3">
    <source>
        <dbReference type="PROSITE-ProRule" id="PRU00339"/>
    </source>
</evidence>
<keyword evidence="2 3" id="KW-0802">TPR repeat</keyword>
<keyword evidence="1" id="KW-0677">Repeat</keyword>
<dbReference type="Pfam" id="PF14559">
    <property type="entry name" value="TPR_19"/>
    <property type="match status" value="1"/>
</dbReference>
<gene>
    <name evidence="4" type="ORF">B6D57_03600</name>
</gene>
<dbReference type="PROSITE" id="PS50005">
    <property type="entry name" value="TPR"/>
    <property type="match status" value="4"/>
</dbReference>
<dbReference type="Pfam" id="PF00515">
    <property type="entry name" value="TPR_1"/>
    <property type="match status" value="1"/>
</dbReference>
<evidence type="ECO:0000313" key="5">
    <source>
        <dbReference type="Proteomes" id="UP000192611"/>
    </source>
</evidence>
<evidence type="ECO:0000256" key="1">
    <source>
        <dbReference type="ARBA" id="ARBA00022737"/>
    </source>
</evidence>
<name>A0A1W9S0Y7_9BACT</name>
<dbReference type="InterPro" id="IPR052346">
    <property type="entry name" value="O-mannosyl-transferase_TMTC"/>
</dbReference>
<evidence type="ECO:0000256" key="2">
    <source>
        <dbReference type="ARBA" id="ARBA00022803"/>
    </source>
</evidence>
<organism evidence="4 5">
    <name type="scientific">Candidatus Coatesbacteria bacterium 4484_99</name>
    <dbReference type="NCBI Taxonomy" id="1970774"/>
    <lineage>
        <taxon>Bacteria</taxon>
        <taxon>Candidatus Coatesiibacteriota</taxon>
    </lineage>
</organism>
<dbReference type="SUPFAM" id="SSF48452">
    <property type="entry name" value="TPR-like"/>
    <property type="match status" value="1"/>
</dbReference>
<dbReference type="PANTHER" id="PTHR44227">
    <property type="match status" value="1"/>
</dbReference>
<dbReference type="EMBL" id="NATQ01000065">
    <property type="protein sequence ID" value="OQX90355.1"/>
    <property type="molecule type" value="Genomic_DNA"/>
</dbReference>
<reference evidence="5" key="1">
    <citation type="submission" date="2017-03" db="EMBL/GenBank/DDBJ databases">
        <title>Novel pathways for hydrocarbon cycling and metabolic interdependencies in hydrothermal sediment communities.</title>
        <authorList>
            <person name="Dombrowski N."/>
            <person name="Seitz K."/>
            <person name="Teske A."/>
            <person name="Baker B."/>
        </authorList>
    </citation>
    <scope>NUCLEOTIDE SEQUENCE [LARGE SCALE GENOMIC DNA]</scope>
</reference>
<feature type="repeat" description="TPR" evidence="3">
    <location>
        <begin position="164"/>
        <end position="197"/>
    </location>
</feature>
<dbReference type="InterPro" id="IPR019734">
    <property type="entry name" value="TPR_rpt"/>
</dbReference>
<dbReference type="PANTHER" id="PTHR44227:SF3">
    <property type="entry name" value="PROTEIN O-MANNOSYL-TRANSFERASE TMTC4"/>
    <property type="match status" value="1"/>
</dbReference>
<dbReference type="Pfam" id="PF13424">
    <property type="entry name" value="TPR_12"/>
    <property type="match status" value="1"/>
</dbReference>
<dbReference type="AlphaFoldDB" id="A0A1W9S0Y7"/>
<feature type="repeat" description="TPR" evidence="3">
    <location>
        <begin position="29"/>
        <end position="62"/>
    </location>
</feature>
<sequence>MMKFIMFITIMLLLAMPLCLLSDTISEAAYEKFKVGEELVGKGNYEEAVGYFKAALDINPGAAVIKEWLGFCYINLGRYQEAIDTYMSVHSTKLSADSLANLGFAYYNLGNNASAIAYLTKAVDKDPQHKFALNNLGLAYIANRDPREAEPVLRKAVELYPDFYEAWNNLGIALKLKGEFEEALECYDKAKSLNPKVAETYYNIAVIYKVKGNNKLAGDNFAAYLRLGGIDTAKVKEAVNFLRDIGRLGEVPKELRYE</sequence>
<dbReference type="Gene3D" id="1.25.40.10">
    <property type="entry name" value="Tetratricopeptide repeat domain"/>
    <property type="match status" value="2"/>
</dbReference>
<protein>
    <submittedName>
        <fullName evidence="4">Uncharacterized protein</fullName>
    </submittedName>
</protein>
<proteinExistence type="predicted"/>
<dbReference type="SMART" id="SM00028">
    <property type="entry name" value="TPR"/>
    <property type="match status" value="5"/>
</dbReference>
<dbReference type="PROSITE" id="PS50293">
    <property type="entry name" value="TPR_REGION"/>
    <property type="match status" value="1"/>
</dbReference>
<feature type="repeat" description="TPR" evidence="3">
    <location>
        <begin position="96"/>
        <end position="129"/>
    </location>
</feature>